<reference evidence="1 2" key="1">
    <citation type="journal article" date="2024" name="G3 (Bethesda)">
        <title>Genome assembly of Hibiscus sabdariffa L. provides insights into metabolisms of medicinal natural products.</title>
        <authorList>
            <person name="Kim T."/>
        </authorList>
    </citation>
    <scope>NUCLEOTIDE SEQUENCE [LARGE SCALE GENOMIC DNA]</scope>
    <source>
        <strain evidence="1">TK-2024</strain>
        <tissue evidence="1">Old leaves</tissue>
    </source>
</reference>
<comment type="caution">
    <text evidence="1">The sequence shown here is derived from an EMBL/GenBank/DDBJ whole genome shotgun (WGS) entry which is preliminary data.</text>
</comment>
<dbReference type="Proteomes" id="UP001472677">
    <property type="component" value="Unassembled WGS sequence"/>
</dbReference>
<evidence type="ECO:0000313" key="1">
    <source>
        <dbReference type="EMBL" id="KAK8601868.1"/>
    </source>
</evidence>
<gene>
    <name evidence="1" type="ORF">V6N12_051692</name>
</gene>
<evidence type="ECO:0000313" key="2">
    <source>
        <dbReference type="Proteomes" id="UP001472677"/>
    </source>
</evidence>
<keyword evidence="2" id="KW-1185">Reference proteome</keyword>
<organism evidence="1 2">
    <name type="scientific">Hibiscus sabdariffa</name>
    <name type="common">roselle</name>
    <dbReference type="NCBI Taxonomy" id="183260"/>
    <lineage>
        <taxon>Eukaryota</taxon>
        <taxon>Viridiplantae</taxon>
        <taxon>Streptophyta</taxon>
        <taxon>Embryophyta</taxon>
        <taxon>Tracheophyta</taxon>
        <taxon>Spermatophyta</taxon>
        <taxon>Magnoliopsida</taxon>
        <taxon>eudicotyledons</taxon>
        <taxon>Gunneridae</taxon>
        <taxon>Pentapetalae</taxon>
        <taxon>rosids</taxon>
        <taxon>malvids</taxon>
        <taxon>Malvales</taxon>
        <taxon>Malvaceae</taxon>
        <taxon>Malvoideae</taxon>
        <taxon>Hibiscus</taxon>
    </lineage>
</organism>
<name>A0ABR2GG20_9ROSI</name>
<sequence>MKKAIVSIKISYGTKWMMTLRSFIRKTHILYVQRVGDYLWSNLECLAHEIGFHNNYLLLGPIKDASSIRVEDENKVVVVACGKPQIWQKLTFPKLPKVTKVESIRSEEGQLRPTLTTNLVMLKLLEMFQSIRIVALIETFTIDDGEICFVTIGVRRASLVGASTLFRSTHDKT</sequence>
<dbReference type="EMBL" id="JBBPBM010000001">
    <property type="protein sequence ID" value="KAK8601868.1"/>
    <property type="molecule type" value="Genomic_DNA"/>
</dbReference>
<protein>
    <submittedName>
        <fullName evidence="1">Uncharacterized protein</fullName>
    </submittedName>
</protein>
<proteinExistence type="predicted"/>
<accession>A0ABR2GG20</accession>